<sequence length="161" mass="17396">MATIDDDSIPIEVDSNGDEEVAEIDSMPIQKTATVQAGTYKPVVDGKPLKRQRKLTSNVWEHYEFLQPSEDGAKGPGSDITYLLALANTRFFRSTDEDAYGVMTSQEGVMLLCAFWGANLASMILPASPCCKELALPGGVSSDSAGLKGYIYVLVRVRTLG</sequence>
<reference evidence="1" key="1">
    <citation type="submission" date="2022-04" db="EMBL/GenBank/DDBJ databases">
        <title>Carnegiea gigantea Genome sequencing and assembly v2.</title>
        <authorList>
            <person name="Copetti D."/>
            <person name="Sanderson M.J."/>
            <person name="Burquez A."/>
            <person name="Wojciechowski M.F."/>
        </authorList>
    </citation>
    <scope>NUCLEOTIDE SEQUENCE</scope>
    <source>
        <strain evidence="1">SGP5-SGP5p</strain>
        <tissue evidence="1">Aerial part</tissue>
    </source>
</reference>
<proteinExistence type="predicted"/>
<dbReference type="EMBL" id="JAKOGI010002232">
    <property type="protein sequence ID" value="KAJ8422525.1"/>
    <property type="molecule type" value="Genomic_DNA"/>
</dbReference>
<dbReference type="Proteomes" id="UP001153076">
    <property type="component" value="Unassembled WGS sequence"/>
</dbReference>
<gene>
    <name evidence="1" type="ORF">Cgig2_002554</name>
</gene>
<organism evidence="1 2">
    <name type="scientific">Carnegiea gigantea</name>
    <dbReference type="NCBI Taxonomy" id="171969"/>
    <lineage>
        <taxon>Eukaryota</taxon>
        <taxon>Viridiplantae</taxon>
        <taxon>Streptophyta</taxon>
        <taxon>Embryophyta</taxon>
        <taxon>Tracheophyta</taxon>
        <taxon>Spermatophyta</taxon>
        <taxon>Magnoliopsida</taxon>
        <taxon>eudicotyledons</taxon>
        <taxon>Gunneridae</taxon>
        <taxon>Pentapetalae</taxon>
        <taxon>Caryophyllales</taxon>
        <taxon>Cactineae</taxon>
        <taxon>Cactaceae</taxon>
        <taxon>Cactoideae</taxon>
        <taxon>Echinocereeae</taxon>
        <taxon>Carnegiea</taxon>
    </lineage>
</organism>
<protein>
    <submittedName>
        <fullName evidence="1">Uncharacterized protein</fullName>
    </submittedName>
</protein>
<evidence type="ECO:0000313" key="1">
    <source>
        <dbReference type="EMBL" id="KAJ8422525.1"/>
    </source>
</evidence>
<accession>A0A9Q1JL85</accession>
<keyword evidence="2" id="KW-1185">Reference proteome</keyword>
<name>A0A9Q1JL85_9CARY</name>
<comment type="caution">
    <text evidence="1">The sequence shown here is derived from an EMBL/GenBank/DDBJ whole genome shotgun (WGS) entry which is preliminary data.</text>
</comment>
<dbReference type="AlphaFoldDB" id="A0A9Q1JL85"/>
<evidence type="ECO:0000313" key="2">
    <source>
        <dbReference type="Proteomes" id="UP001153076"/>
    </source>
</evidence>